<dbReference type="Proteomes" id="UP000609651">
    <property type="component" value="Unassembled WGS sequence"/>
</dbReference>
<gene>
    <name evidence="1" type="ORF">LzC2_40040</name>
</gene>
<reference evidence="1 2" key="1">
    <citation type="journal article" date="2020" name="Syst. Appl. Microbiol.">
        <title>Alienimonas chondri sp. nov., a novel planctomycete isolated from the biofilm of the red alga Chondrus crispus.</title>
        <authorList>
            <person name="Vitorino I."/>
            <person name="Albuquerque L."/>
            <person name="Wiegand S."/>
            <person name="Kallscheuer N."/>
            <person name="da Costa M.S."/>
            <person name="Lobo-da-Cunha A."/>
            <person name="Jogler C."/>
            <person name="Lage O.M."/>
        </authorList>
    </citation>
    <scope>NUCLEOTIDE SEQUENCE [LARGE SCALE GENOMIC DNA]</scope>
    <source>
        <strain evidence="1 2">LzC2</strain>
    </source>
</reference>
<proteinExistence type="predicted"/>
<organism evidence="1 2">
    <name type="scientific">Alienimonas chondri</name>
    <dbReference type="NCBI Taxonomy" id="2681879"/>
    <lineage>
        <taxon>Bacteria</taxon>
        <taxon>Pseudomonadati</taxon>
        <taxon>Planctomycetota</taxon>
        <taxon>Planctomycetia</taxon>
        <taxon>Planctomycetales</taxon>
        <taxon>Planctomycetaceae</taxon>
        <taxon>Alienimonas</taxon>
    </lineage>
</organism>
<evidence type="ECO:0000313" key="1">
    <source>
        <dbReference type="EMBL" id="NNJ27893.1"/>
    </source>
</evidence>
<sequence length="311" mass="34496">MRSESVERRGGIGRRLAFVLRGKQVRDQGPDRFAAGGVRGDGVAQHDDFRASGAALGEAGLLIGHQVADLAAGQRAGQIAQHPAGRKERRTVVVHVVHHELPALQAGQRLVHSGMVEARPGLQARPLQSFEHPHFIPLRLEPAEEPRPRVGQRFIIHVDRVLRRQHQPHAVRPCLFEQREEQPLGRRLGDRREVAEDFVHIQQRPQTAGALLLAGPGEEFAQQQGDEEHPFRVGQVGDAEDADPRPAVVRIEQLFNIQRLPLQPAGEGRRGQQVVHPHRQPAAVLAGIKGLEIEDPHPIERRIGDATDEIR</sequence>
<comment type="caution">
    <text evidence="1">The sequence shown here is derived from an EMBL/GenBank/DDBJ whole genome shotgun (WGS) entry which is preliminary data.</text>
</comment>
<dbReference type="EMBL" id="WTPX01000226">
    <property type="protein sequence ID" value="NNJ27893.1"/>
    <property type="molecule type" value="Genomic_DNA"/>
</dbReference>
<accession>A0ABX1VLD4</accession>
<name>A0ABX1VLD4_9PLAN</name>
<protein>
    <submittedName>
        <fullName evidence="1">Uncharacterized protein</fullName>
    </submittedName>
</protein>
<evidence type="ECO:0000313" key="2">
    <source>
        <dbReference type="Proteomes" id="UP000609651"/>
    </source>
</evidence>
<keyword evidence="2" id="KW-1185">Reference proteome</keyword>